<dbReference type="InterPro" id="IPR002376">
    <property type="entry name" value="Formyl_transf_N"/>
</dbReference>
<dbReference type="GO" id="GO:0005737">
    <property type="term" value="C:cytoplasm"/>
    <property type="evidence" value="ECO:0007669"/>
    <property type="project" value="TreeGrafter"/>
</dbReference>
<keyword evidence="4" id="KW-0658">Purine biosynthesis</keyword>
<dbReference type="InParanoid" id="D3BK14"/>
<dbReference type="STRING" id="670386.D3BK14"/>
<comment type="catalytic activity">
    <reaction evidence="8">
        <text>N(1)-(5-phospho-beta-D-ribosyl)glycinamide + (6R)-10-formyltetrahydrofolate = N(2)-formyl-N(1)-(5-phospho-beta-D-ribosyl)glycinamide + (6S)-5,6,7,8-tetrahydrofolate + H(+)</text>
        <dbReference type="Rhea" id="RHEA:15053"/>
        <dbReference type="ChEBI" id="CHEBI:15378"/>
        <dbReference type="ChEBI" id="CHEBI:57453"/>
        <dbReference type="ChEBI" id="CHEBI:143788"/>
        <dbReference type="ChEBI" id="CHEBI:147286"/>
        <dbReference type="ChEBI" id="CHEBI:195366"/>
        <dbReference type="EC" id="2.1.2.2"/>
    </reaction>
</comment>
<dbReference type="NCBIfam" id="TIGR00639">
    <property type="entry name" value="PurN"/>
    <property type="match status" value="1"/>
</dbReference>
<dbReference type="SUPFAM" id="SSF53328">
    <property type="entry name" value="Formyltransferase"/>
    <property type="match status" value="1"/>
</dbReference>
<protein>
    <recommendedName>
        <fullName evidence="2">phosphoribosylglycinamide formyltransferase 1</fullName>
        <ecNumber evidence="2">2.1.2.2</ecNumber>
    </recommendedName>
    <alternativeName>
        <fullName evidence="7">5'-phosphoribosylglycinamide transformylase</fullName>
    </alternativeName>
    <alternativeName>
        <fullName evidence="6">GAR transformylase</fullName>
    </alternativeName>
</protein>
<dbReference type="GO" id="GO:0004644">
    <property type="term" value="F:phosphoribosylglycinamide formyltransferase activity"/>
    <property type="evidence" value="ECO:0007669"/>
    <property type="project" value="UniProtKB-EC"/>
</dbReference>
<dbReference type="PANTHER" id="PTHR43369:SF2">
    <property type="entry name" value="PHOSPHORIBOSYLGLYCINAMIDE FORMYLTRANSFERASE"/>
    <property type="match status" value="1"/>
</dbReference>
<dbReference type="InterPro" id="IPR001555">
    <property type="entry name" value="GART_AS"/>
</dbReference>
<dbReference type="Pfam" id="PF00551">
    <property type="entry name" value="Formyl_trans_N"/>
    <property type="match status" value="1"/>
</dbReference>
<evidence type="ECO:0000313" key="10">
    <source>
        <dbReference type="EMBL" id="EFA78244.1"/>
    </source>
</evidence>
<comment type="similarity">
    <text evidence="5">Belongs to the GART family.</text>
</comment>
<evidence type="ECO:0000256" key="2">
    <source>
        <dbReference type="ARBA" id="ARBA00012254"/>
    </source>
</evidence>
<name>D3BK14_HETP5</name>
<dbReference type="Gene3D" id="3.40.50.170">
    <property type="entry name" value="Formyl transferase, N-terminal domain"/>
    <property type="match status" value="1"/>
</dbReference>
<keyword evidence="3 10" id="KW-0808">Transferase</keyword>
<evidence type="ECO:0000259" key="9">
    <source>
        <dbReference type="Pfam" id="PF00551"/>
    </source>
</evidence>
<dbReference type="OMA" id="HYVDEGM"/>
<comment type="pathway">
    <text evidence="1">Purine metabolism; IMP biosynthesis via de novo pathway; N(2)-formyl-N(1)-(5-phospho-D-ribosyl)glycinamide from N(1)-(5-phospho-D-ribosyl)glycinamide (10-formyl THF route): step 1/1.</text>
</comment>
<dbReference type="InterPro" id="IPR036477">
    <property type="entry name" value="Formyl_transf_N_sf"/>
</dbReference>
<dbReference type="Proteomes" id="UP000001396">
    <property type="component" value="Unassembled WGS sequence"/>
</dbReference>
<evidence type="ECO:0000256" key="7">
    <source>
        <dbReference type="ARBA" id="ARBA00041682"/>
    </source>
</evidence>
<dbReference type="GO" id="GO:0006189">
    <property type="term" value="P:'de novo' IMP biosynthetic process"/>
    <property type="evidence" value="ECO:0007669"/>
    <property type="project" value="UniProtKB-UniPathway"/>
</dbReference>
<dbReference type="HAMAP" id="MF_01930">
    <property type="entry name" value="PurN"/>
    <property type="match status" value="1"/>
</dbReference>
<accession>D3BK14</accession>
<dbReference type="AlphaFoldDB" id="D3BK14"/>
<dbReference type="EC" id="2.1.2.2" evidence="2"/>
<proteinExistence type="inferred from homology"/>
<sequence>MSSSEINKEFNLVVLISGNGTNLQAIIDAIENGNLPNVKISAVISNKSDAFGLKRAEKASIETKVFPLQSYLKGGEGRDRSTYGTELAKLIRTYQPKLIVLAGFMLILTPSFLNEFENNQPHVDVINLHPALPGQFAGAHAIQRAFEAYQNGQIKHTGLMVHKVIEEIDAGEVIMTAEVPINAEDTLDILEDRMHKTEHITLVSAIKKLSQSHL</sequence>
<dbReference type="GeneID" id="31364371"/>
<dbReference type="UniPathway" id="UPA00074">
    <property type="reaction ID" value="UER00126"/>
</dbReference>
<evidence type="ECO:0000256" key="8">
    <source>
        <dbReference type="ARBA" id="ARBA00047664"/>
    </source>
</evidence>
<dbReference type="FunCoup" id="D3BK14">
    <property type="interactions" value="13"/>
</dbReference>
<gene>
    <name evidence="10" type="primary">purN</name>
    <name evidence="10" type="ORF">PPL_08895</name>
</gene>
<evidence type="ECO:0000256" key="4">
    <source>
        <dbReference type="ARBA" id="ARBA00022755"/>
    </source>
</evidence>
<dbReference type="PANTHER" id="PTHR43369">
    <property type="entry name" value="PHOSPHORIBOSYLGLYCINAMIDE FORMYLTRANSFERASE"/>
    <property type="match status" value="1"/>
</dbReference>
<organism evidence="10 11">
    <name type="scientific">Heterostelium pallidum (strain ATCC 26659 / Pp 5 / PN500)</name>
    <name type="common">Cellular slime mold</name>
    <name type="synonym">Polysphondylium pallidum</name>
    <dbReference type="NCBI Taxonomy" id="670386"/>
    <lineage>
        <taxon>Eukaryota</taxon>
        <taxon>Amoebozoa</taxon>
        <taxon>Evosea</taxon>
        <taxon>Eumycetozoa</taxon>
        <taxon>Dictyostelia</taxon>
        <taxon>Acytosteliales</taxon>
        <taxon>Acytosteliaceae</taxon>
        <taxon>Heterostelium</taxon>
    </lineage>
</organism>
<evidence type="ECO:0000313" key="11">
    <source>
        <dbReference type="Proteomes" id="UP000001396"/>
    </source>
</evidence>
<keyword evidence="11" id="KW-1185">Reference proteome</keyword>
<evidence type="ECO:0000256" key="6">
    <source>
        <dbReference type="ARBA" id="ARBA00041324"/>
    </source>
</evidence>
<dbReference type="PROSITE" id="PS00373">
    <property type="entry name" value="GART"/>
    <property type="match status" value="1"/>
</dbReference>
<dbReference type="InterPro" id="IPR004607">
    <property type="entry name" value="GART"/>
</dbReference>
<feature type="domain" description="Formyl transferase N-terminal" evidence="9">
    <location>
        <begin position="11"/>
        <end position="206"/>
    </location>
</feature>
<dbReference type="RefSeq" id="XP_020430369.1">
    <property type="nucleotide sequence ID" value="XM_020579694.1"/>
</dbReference>
<comment type="caution">
    <text evidence="10">The sequence shown here is derived from an EMBL/GenBank/DDBJ whole genome shotgun (WGS) entry which is preliminary data.</text>
</comment>
<reference evidence="10 11" key="1">
    <citation type="journal article" date="2011" name="Genome Res.">
        <title>Phylogeny-wide analysis of social amoeba genomes highlights ancient origins for complex intercellular communication.</title>
        <authorList>
            <person name="Heidel A.J."/>
            <person name="Lawal H.M."/>
            <person name="Felder M."/>
            <person name="Schilde C."/>
            <person name="Helps N.R."/>
            <person name="Tunggal B."/>
            <person name="Rivero F."/>
            <person name="John U."/>
            <person name="Schleicher M."/>
            <person name="Eichinger L."/>
            <person name="Platzer M."/>
            <person name="Noegel A.A."/>
            <person name="Schaap P."/>
            <person name="Gloeckner G."/>
        </authorList>
    </citation>
    <scope>NUCLEOTIDE SEQUENCE [LARGE SCALE GENOMIC DNA]</scope>
    <source>
        <strain evidence="11">ATCC 26659 / Pp 5 / PN500</strain>
    </source>
</reference>
<dbReference type="CDD" id="cd08645">
    <property type="entry name" value="FMT_core_GART"/>
    <property type="match status" value="1"/>
</dbReference>
<evidence type="ECO:0000256" key="1">
    <source>
        <dbReference type="ARBA" id="ARBA00005054"/>
    </source>
</evidence>
<evidence type="ECO:0000256" key="3">
    <source>
        <dbReference type="ARBA" id="ARBA00022679"/>
    </source>
</evidence>
<dbReference type="EMBL" id="ADBJ01000038">
    <property type="protein sequence ID" value="EFA78244.1"/>
    <property type="molecule type" value="Genomic_DNA"/>
</dbReference>
<evidence type="ECO:0000256" key="5">
    <source>
        <dbReference type="ARBA" id="ARBA00038440"/>
    </source>
</evidence>